<feature type="domain" description="GYF" evidence="2">
    <location>
        <begin position="236"/>
        <end position="284"/>
    </location>
</feature>
<accession>A0ABR1FI76</accession>
<dbReference type="PANTHER" id="PTHR47471:SF1">
    <property type="entry name" value="PROTEIN ESSENTIAL FOR POTEXVIRUS ACCUMULATION 1"/>
    <property type="match status" value="1"/>
</dbReference>
<feature type="region of interest" description="Disordered" evidence="1">
    <location>
        <begin position="339"/>
        <end position="366"/>
    </location>
</feature>
<name>A0ABR1FI76_AURAN</name>
<dbReference type="Proteomes" id="UP001363151">
    <property type="component" value="Unassembled WGS sequence"/>
</dbReference>
<dbReference type="InterPro" id="IPR003169">
    <property type="entry name" value="GYF"/>
</dbReference>
<protein>
    <recommendedName>
        <fullName evidence="2">GYF domain-containing protein</fullName>
    </recommendedName>
</protein>
<dbReference type="PROSITE" id="PS50829">
    <property type="entry name" value="GYF"/>
    <property type="match status" value="1"/>
</dbReference>
<gene>
    <name evidence="3" type="ORF">SO694_00071155</name>
</gene>
<reference evidence="3 4" key="1">
    <citation type="submission" date="2024-03" db="EMBL/GenBank/DDBJ databases">
        <title>Aureococcus anophagefferens CCMP1851 and Kratosvirus quantuckense: Draft genome of a second virus-susceptible host strain in the model system.</title>
        <authorList>
            <person name="Chase E."/>
            <person name="Truchon A.R."/>
            <person name="Schepens W."/>
            <person name="Wilhelm S.W."/>
        </authorList>
    </citation>
    <scope>NUCLEOTIDE SEQUENCE [LARGE SCALE GENOMIC DNA]</scope>
    <source>
        <strain evidence="3 4">CCMP1851</strain>
    </source>
</reference>
<dbReference type="CDD" id="cd00072">
    <property type="entry name" value="GYF"/>
    <property type="match status" value="1"/>
</dbReference>
<dbReference type="EMBL" id="JBBJCI010000419">
    <property type="protein sequence ID" value="KAK7231203.1"/>
    <property type="molecule type" value="Genomic_DNA"/>
</dbReference>
<dbReference type="SMART" id="SM00444">
    <property type="entry name" value="GYF"/>
    <property type="match status" value="1"/>
</dbReference>
<organism evidence="3 4">
    <name type="scientific">Aureococcus anophagefferens</name>
    <name type="common">Harmful bloom alga</name>
    <dbReference type="NCBI Taxonomy" id="44056"/>
    <lineage>
        <taxon>Eukaryota</taxon>
        <taxon>Sar</taxon>
        <taxon>Stramenopiles</taxon>
        <taxon>Ochrophyta</taxon>
        <taxon>Pelagophyceae</taxon>
        <taxon>Pelagomonadales</taxon>
        <taxon>Pelagomonadaceae</taxon>
        <taxon>Aureococcus</taxon>
    </lineage>
</organism>
<feature type="compositionally biased region" description="Basic residues" evidence="1">
    <location>
        <begin position="43"/>
        <end position="52"/>
    </location>
</feature>
<dbReference type="PANTHER" id="PTHR47471">
    <property type="entry name" value="GYF DOMAIN-CONTAINING PROTEIN"/>
    <property type="match status" value="1"/>
</dbReference>
<dbReference type="InterPro" id="IPR035445">
    <property type="entry name" value="GYF-like_dom_sf"/>
</dbReference>
<keyword evidence="4" id="KW-1185">Reference proteome</keyword>
<evidence type="ECO:0000259" key="2">
    <source>
        <dbReference type="PROSITE" id="PS50829"/>
    </source>
</evidence>
<feature type="compositionally biased region" description="Basic residues" evidence="1">
    <location>
        <begin position="354"/>
        <end position="366"/>
    </location>
</feature>
<dbReference type="Pfam" id="PF02213">
    <property type="entry name" value="GYF"/>
    <property type="match status" value="1"/>
</dbReference>
<evidence type="ECO:0000256" key="1">
    <source>
        <dbReference type="SAM" id="MobiDB-lite"/>
    </source>
</evidence>
<feature type="region of interest" description="Disordered" evidence="1">
    <location>
        <begin position="1"/>
        <end position="157"/>
    </location>
</feature>
<feature type="compositionally biased region" description="Basic and acidic residues" evidence="1">
    <location>
        <begin position="101"/>
        <end position="133"/>
    </location>
</feature>
<proteinExistence type="predicted"/>
<sequence>MSETSTKRNFGPAWRKDGGTFGAPVKAPSPVENGHGDGAAPRRVARARRSARRSPAAAPGGRHAWNGTRDHRGPARPRGVSNAESQGSEASGPKAPPAARPRKEEGSDAPKDKGPRAPRDPPPGGKDRDRTWERGMSVPQRNLGGDKLWDEPDLDDETFGDGAGASALSSWAEAAQAFEAEMRAMREKGGGQLPGGDLGTPDMFGAAFSGDADGADIDKAAREERARAAKALDWRVKPWFYKDPQGQHQGPFEAPQMRQWFNAGYFDDDLPLRQGESGDFVPLGRLFSSPQDAFTWCKTQLKKINGSDDITLIQFCMTLTDNSEIRQYLSMYLGSTPQQAAHSDAPQAQGASSKSRRRGRRAKAGA</sequence>
<evidence type="ECO:0000313" key="3">
    <source>
        <dbReference type="EMBL" id="KAK7231203.1"/>
    </source>
</evidence>
<dbReference type="Gene3D" id="3.30.1490.40">
    <property type="match status" value="1"/>
</dbReference>
<comment type="caution">
    <text evidence="3">The sequence shown here is derived from an EMBL/GenBank/DDBJ whole genome shotgun (WGS) entry which is preliminary data.</text>
</comment>
<feature type="compositionally biased region" description="Low complexity" evidence="1">
    <location>
        <begin position="53"/>
        <end position="62"/>
    </location>
</feature>
<evidence type="ECO:0000313" key="4">
    <source>
        <dbReference type="Proteomes" id="UP001363151"/>
    </source>
</evidence>
<dbReference type="SUPFAM" id="SSF55277">
    <property type="entry name" value="GYF domain"/>
    <property type="match status" value="1"/>
</dbReference>